<proteinExistence type="predicted"/>
<accession>A0A2M6XAX5</accession>
<dbReference type="AlphaFoldDB" id="A0A2M6XAX5"/>
<sequence>MLCAIGLKLILLTAPIGLPERPFNLTRNHSAGTGGKSPLMGSAMLAQAGKPPVTFLVPKPQAVKQGKTMISATAPGLRTLKTSPLNNFFPDMHAQIHPRGVGAKDKVRGKLTEKWGQKPLFERQPSLFGHLN</sequence>
<evidence type="ECO:0000313" key="1">
    <source>
        <dbReference type="EMBL" id="PIU02106.1"/>
    </source>
</evidence>
<organism evidence="1 2">
    <name type="scientific">Candidatus Shapirobacteria bacterium CG09_land_8_20_14_0_10_49_15</name>
    <dbReference type="NCBI Taxonomy" id="1974482"/>
    <lineage>
        <taxon>Bacteria</taxon>
        <taxon>Candidatus Shapironibacteriota</taxon>
    </lineage>
</organism>
<dbReference type="Proteomes" id="UP000231214">
    <property type="component" value="Unassembled WGS sequence"/>
</dbReference>
<name>A0A2M6XAX5_9BACT</name>
<evidence type="ECO:0000313" key="2">
    <source>
        <dbReference type="Proteomes" id="UP000231214"/>
    </source>
</evidence>
<dbReference type="EMBL" id="PEZK01000028">
    <property type="protein sequence ID" value="PIU02106.1"/>
    <property type="molecule type" value="Genomic_DNA"/>
</dbReference>
<reference evidence="2" key="1">
    <citation type="submission" date="2017-09" db="EMBL/GenBank/DDBJ databases">
        <title>Depth-based differentiation of microbial function through sediment-hosted aquifers and enrichment of novel symbionts in the deep terrestrial subsurface.</title>
        <authorList>
            <person name="Probst A.J."/>
            <person name="Ladd B."/>
            <person name="Jarett J.K."/>
            <person name="Geller-Mcgrath D.E."/>
            <person name="Sieber C.M.K."/>
            <person name="Emerson J.B."/>
            <person name="Anantharaman K."/>
            <person name="Thomas B.C."/>
            <person name="Malmstrom R."/>
            <person name="Stieglmeier M."/>
            <person name="Klingl A."/>
            <person name="Woyke T."/>
            <person name="Ryan C.M."/>
            <person name="Banfield J.F."/>
        </authorList>
    </citation>
    <scope>NUCLEOTIDE SEQUENCE [LARGE SCALE GENOMIC DNA]</scope>
</reference>
<gene>
    <name evidence="1" type="ORF">COT66_01990</name>
</gene>
<protein>
    <submittedName>
        <fullName evidence="1">Uncharacterized protein</fullName>
    </submittedName>
</protein>
<comment type="caution">
    <text evidence="1">The sequence shown here is derived from an EMBL/GenBank/DDBJ whole genome shotgun (WGS) entry which is preliminary data.</text>
</comment>